<protein>
    <submittedName>
        <fullName evidence="1">Uncharacterized protein</fullName>
    </submittedName>
</protein>
<dbReference type="RefSeq" id="WP_116043169.1">
    <property type="nucleotide sequence ID" value="NZ_QUBQ01000001.1"/>
</dbReference>
<evidence type="ECO:0000313" key="2">
    <source>
        <dbReference type="Proteomes" id="UP000261905"/>
    </source>
</evidence>
<gene>
    <name evidence="1" type="ORF">DX130_04480</name>
</gene>
<proteinExistence type="predicted"/>
<accession>A0A371PJB4</accession>
<reference evidence="1 2" key="1">
    <citation type="submission" date="2018-08" db="EMBL/GenBank/DDBJ databases">
        <title>Paenibacillus sp. M4BSY-1, whole genome shotgun sequence.</title>
        <authorList>
            <person name="Tuo L."/>
        </authorList>
    </citation>
    <scope>NUCLEOTIDE SEQUENCE [LARGE SCALE GENOMIC DNA]</scope>
    <source>
        <strain evidence="1 2">M4BSY-1</strain>
    </source>
</reference>
<sequence length="243" mass="28422">MNQYSSLVKVFEDSVSINQVGVLKFPTVRDYVKLGEEKYTTYLYPFRLSLDIFDIQPEHKDNISLFDLFFIPTLTVTLGSRKLTYLELLVESLQFFFNEDVKCLMESFSIRIGQQGMIDRNNFDEVTRSILEITNMEKIKVEPPPEFKSDRHKDIYHKIMEGRSRRSTKDELNMATVINTVMHGSRSFIPYESIKNMTLNQLLNSYKTILEIDSFFINFKQALVGADTKKIDLTHWANKIKLT</sequence>
<dbReference type="EMBL" id="QUBQ01000001">
    <property type="protein sequence ID" value="REK76308.1"/>
    <property type="molecule type" value="Genomic_DNA"/>
</dbReference>
<evidence type="ECO:0000313" key="1">
    <source>
        <dbReference type="EMBL" id="REK76308.1"/>
    </source>
</evidence>
<name>A0A371PJB4_9BACL</name>
<keyword evidence="2" id="KW-1185">Reference proteome</keyword>
<dbReference type="OrthoDB" id="1911073at2"/>
<dbReference type="Proteomes" id="UP000261905">
    <property type="component" value="Unassembled WGS sequence"/>
</dbReference>
<comment type="caution">
    <text evidence="1">The sequence shown here is derived from an EMBL/GenBank/DDBJ whole genome shotgun (WGS) entry which is preliminary data.</text>
</comment>
<organism evidence="1 2">
    <name type="scientific">Paenibacillus paeoniae</name>
    <dbReference type="NCBI Taxonomy" id="2292705"/>
    <lineage>
        <taxon>Bacteria</taxon>
        <taxon>Bacillati</taxon>
        <taxon>Bacillota</taxon>
        <taxon>Bacilli</taxon>
        <taxon>Bacillales</taxon>
        <taxon>Paenibacillaceae</taxon>
        <taxon>Paenibacillus</taxon>
    </lineage>
</organism>
<dbReference type="AlphaFoldDB" id="A0A371PJB4"/>